<keyword evidence="1" id="KW-0175">Coiled coil</keyword>
<reference evidence="2" key="1">
    <citation type="submission" date="2023-07" db="EMBL/GenBank/DDBJ databases">
        <authorList>
            <person name="Peeters C."/>
        </authorList>
    </citation>
    <scope>NUCLEOTIDE SEQUENCE</scope>
    <source>
        <strain evidence="2">R-77591</strain>
    </source>
</reference>
<comment type="caution">
    <text evidence="2">The sequence shown here is derived from an EMBL/GenBank/DDBJ whole genome shotgun (WGS) entry which is preliminary data.</text>
</comment>
<feature type="coiled-coil region" evidence="1">
    <location>
        <begin position="16"/>
        <end position="57"/>
    </location>
</feature>
<gene>
    <name evidence="2" type="ORF">R77591_04270</name>
</gene>
<dbReference type="Proteomes" id="UP001190002">
    <property type="component" value="Unassembled WGS sequence"/>
</dbReference>
<accession>A0AAD2AXA4</accession>
<dbReference type="RefSeq" id="WP_175843126.1">
    <property type="nucleotide sequence ID" value="NZ_CATVXE010000024.1"/>
</dbReference>
<dbReference type="AlphaFoldDB" id="A0AAD2AXA4"/>
<sequence length="61" mass="7571">MNSQIQEIIEGFEHWIELDKNSLEELNEKIDDLLEQKKRIEHRMNVSKQRLEQYREKMENL</sequence>
<evidence type="ECO:0000256" key="1">
    <source>
        <dbReference type="SAM" id="Coils"/>
    </source>
</evidence>
<proteinExistence type="predicted"/>
<evidence type="ECO:0000313" key="3">
    <source>
        <dbReference type="Proteomes" id="UP001190002"/>
    </source>
</evidence>
<dbReference type="EMBL" id="CATVXE010000024">
    <property type="protein sequence ID" value="CAJ0694553.1"/>
    <property type="molecule type" value="Genomic_DNA"/>
</dbReference>
<name>A0AAD2AXA4_9RALS</name>
<protein>
    <submittedName>
        <fullName evidence="2">Uncharacterized protein</fullName>
    </submittedName>
</protein>
<organism evidence="2 3">
    <name type="scientific">Ralstonia mannitolilytica</name>
    <dbReference type="NCBI Taxonomy" id="105219"/>
    <lineage>
        <taxon>Bacteria</taxon>
        <taxon>Pseudomonadati</taxon>
        <taxon>Pseudomonadota</taxon>
        <taxon>Betaproteobacteria</taxon>
        <taxon>Burkholderiales</taxon>
        <taxon>Burkholderiaceae</taxon>
        <taxon>Ralstonia</taxon>
    </lineage>
</organism>
<evidence type="ECO:0000313" key="2">
    <source>
        <dbReference type="EMBL" id="CAJ0694553.1"/>
    </source>
</evidence>